<sequence>MLQIPMTALEHGEREKPITHFLSSAAECQPSPAYAVSCDLPSEDEVADEMQNLCNKKTCDDDGIHAEIYKSCVHTLAH</sequence>
<gene>
    <name evidence="1" type="ORF">DILT_LOCUS7006</name>
</gene>
<protein>
    <submittedName>
        <fullName evidence="1">Uncharacterized protein</fullName>
    </submittedName>
</protein>
<reference evidence="1 2" key="1">
    <citation type="submission" date="2018-11" db="EMBL/GenBank/DDBJ databases">
        <authorList>
            <consortium name="Pathogen Informatics"/>
        </authorList>
    </citation>
    <scope>NUCLEOTIDE SEQUENCE [LARGE SCALE GENOMIC DNA]</scope>
</reference>
<accession>A0A3P7L122</accession>
<name>A0A3P7L122_DIBLA</name>
<organism evidence="1 2">
    <name type="scientific">Dibothriocephalus latus</name>
    <name type="common">Fish tapeworm</name>
    <name type="synonym">Diphyllobothrium latum</name>
    <dbReference type="NCBI Taxonomy" id="60516"/>
    <lineage>
        <taxon>Eukaryota</taxon>
        <taxon>Metazoa</taxon>
        <taxon>Spiralia</taxon>
        <taxon>Lophotrochozoa</taxon>
        <taxon>Platyhelminthes</taxon>
        <taxon>Cestoda</taxon>
        <taxon>Eucestoda</taxon>
        <taxon>Diphyllobothriidea</taxon>
        <taxon>Diphyllobothriidae</taxon>
        <taxon>Dibothriocephalus</taxon>
    </lineage>
</organism>
<proteinExistence type="predicted"/>
<dbReference type="AlphaFoldDB" id="A0A3P7L122"/>
<dbReference type="Proteomes" id="UP000281553">
    <property type="component" value="Unassembled WGS sequence"/>
</dbReference>
<dbReference type="EMBL" id="UYRU01050890">
    <property type="protein sequence ID" value="VDN11175.1"/>
    <property type="molecule type" value="Genomic_DNA"/>
</dbReference>
<dbReference type="OrthoDB" id="6145148at2759"/>
<evidence type="ECO:0000313" key="1">
    <source>
        <dbReference type="EMBL" id="VDN11175.1"/>
    </source>
</evidence>
<keyword evidence="2" id="KW-1185">Reference proteome</keyword>
<evidence type="ECO:0000313" key="2">
    <source>
        <dbReference type="Proteomes" id="UP000281553"/>
    </source>
</evidence>